<reference evidence="11" key="1">
    <citation type="journal article" date="2014" name="Science">
        <title>The coffee genome provides insight into the convergent evolution of caffeine biosynthesis.</title>
        <authorList>
            <person name="Denoeud F."/>
            <person name="Carretero-Paulet L."/>
            <person name="Dereeper A."/>
            <person name="Droc G."/>
            <person name="Guyot R."/>
            <person name="Pietrella M."/>
            <person name="Zheng C."/>
            <person name="Alberti A."/>
            <person name="Anthony F."/>
            <person name="Aprea G."/>
            <person name="Aury J.M."/>
            <person name="Bento P."/>
            <person name="Bernard M."/>
            <person name="Bocs S."/>
            <person name="Campa C."/>
            <person name="Cenci A."/>
            <person name="Combes M.C."/>
            <person name="Crouzillat D."/>
            <person name="Da Silva C."/>
            <person name="Daddiego L."/>
            <person name="De Bellis F."/>
            <person name="Dussert S."/>
            <person name="Garsmeur O."/>
            <person name="Gayraud T."/>
            <person name="Guignon V."/>
            <person name="Jahn K."/>
            <person name="Jamilloux V."/>
            <person name="Joet T."/>
            <person name="Labadie K."/>
            <person name="Lan T."/>
            <person name="Leclercq J."/>
            <person name="Lepelley M."/>
            <person name="Leroy T."/>
            <person name="Li L.T."/>
            <person name="Librado P."/>
            <person name="Lopez L."/>
            <person name="Munoz A."/>
            <person name="Noel B."/>
            <person name="Pallavicini A."/>
            <person name="Perrotta G."/>
            <person name="Poncet V."/>
            <person name="Pot D."/>
            <person name="Priyono X."/>
            <person name="Rigoreau M."/>
            <person name="Rouard M."/>
            <person name="Rozas J."/>
            <person name="Tranchant-Dubreuil C."/>
            <person name="VanBuren R."/>
            <person name="Zhang Q."/>
            <person name="Andrade A.C."/>
            <person name="Argout X."/>
            <person name="Bertrand B."/>
            <person name="de Kochko A."/>
            <person name="Graziosi G."/>
            <person name="Henry R.J."/>
            <person name="Jayarama X."/>
            <person name="Ming R."/>
            <person name="Nagai C."/>
            <person name="Rounsley S."/>
            <person name="Sankoff D."/>
            <person name="Giuliano G."/>
            <person name="Albert V.A."/>
            <person name="Wincker P."/>
            <person name="Lashermes P."/>
        </authorList>
    </citation>
    <scope>NUCLEOTIDE SEQUENCE [LARGE SCALE GENOMIC DNA]</scope>
    <source>
        <strain evidence="11">cv. DH200-94</strain>
    </source>
</reference>
<keyword evidence="3 8" id="KW-0812">Transmembrane</keyword>
<evidence type="ECO:0000256" key="7">
    <source>
        <dbReference type="PROSITE-ProRule" id="PRU10141"/>
    </source>
</evidence>
<evidence type="ECO:0000313" key="11">
    <source>
        <dbReference type="Proteomes" id="UP000295252"/>
    </source>
</evidence>
<dbReference type="SMART" id="SM00369">
    <property type="entry name" value="LRR_TYP"/>
    <property type="match status" value="7"/>
</dbReference>
<keyword evidence="2" id="KW-0433">Leucine-rich repeat</keyword>
<feature type="domain" description="Protein kinase" evidence="9">
    <location>
        <begin position="529"/>
        <end position="563"/>
    </location>
</feature>
<keyword evidence="5 8" id="KW-1133">Transmembrane helix</keyword>
<dbReference type="PANTHER" id="PTHR27008:SF585">
    <property type="entry name" value="PROTEIN KINASE DOMAIN-CONTAINING PROTEIN"/>
    <property type="match status" value="1"/>
</dbReference>
<accession>A0A068VAN2</accession>
<proteinExistence type="predicted"/>
<keyword evidence="7" id="KW-0067">ATP-binding</keyword>
<dbReference type="Proteomes" id="UP000295252">
    <property type="component" value="Chromosome XI"/>
</dbReference>
<dbReference type="Gramene" id="CDP17634">
    <property type="protein sequence ID" value="CDP17634"/>
    <property type="gene ID" value="GSCOC_T00005150001"/>
</dbReference>
<dbReference type="PROSITE" id="PS50011">
    <property type="entry name" value="PROTEIN_KINASE_DOM"/>
    <property type="match status" value="1"/>
</dbReference>
<dbReference type="InterPro" id="IPR000719">
    <property type="entry name" value="Prot_kinase_dom"/>
</dbReference>
<name>A0A068VAN2_COFCA</name>
<dbReference type="InterPro" id="IPR013210">
    <property type="entry name" value="LRR_N_plant-typ"/>
</dbReference>
<dbReference type="OMA" id="ENMHENV"/>
<feature type="binding site" evidence="7">
    <location>
        <position position="557"/>
    </location>
    <ligand>
        <name>ATP</name>
        <dbReference type="ChEBI" id="CHEBI:30616"/>
    </ligand>
</feature>
<evidence type="ECO:0000256" key="3">
    <source>
        <dbReference type="ARBA" id="ARBA00022692"/>
    </source>
</evidence>
<dbReference type="Gene3D" id="3.80.10.10">
    <property type="entry name" value="Ribonuclease Inhibitor"/>
    <property type="match status" value="3"/>
</dbReference>
<dbReference type="EMBL" id="HG739253">
    <property type="protein sequence ID" value="CDP17634.1"/>
    <property type="molecule type" value="Genomic_DNA"/>
</dbReference>
<dbReference type="FunFam" id="3.80.10.10:FF:000095">
    <property type="entry name" value="LRR receptor-like serine/threonine-protein kinase GSO1"/>
    <property type="match status" value="2"/>
</dbReference>
<protein>
    <recommendedName>
        <fullName evidence="9">Protein kinase domain-containing protein</fullName>
    </recommendedName>
</protein>
<dbReference type="Pfam" id="PF00560">
    <property type="entry name" value="LRR_1"/>
    <property type="match status" value="5"/>
</dbReference>
<keyword evidence="11" id="KW-1185">Reference proteome</keyword>
<keyword evidence="7" id="KW-0547">Nucleotide-binding</keyword>
<dbReference type="InterPro" id="IPR011009">
    <property type="entry name" value="Kinase-like_dom_sf"/>
</dbReference>
<dbReference type="GO" id="GO:0004672">
    <property type="term" value="F:protein kinase activity"/>
    <property type="evidence" value="ECO:0007669"/>
    <property type="project" value="InterPro"/>
</dbReference>
<dbReference type="InterPro" id="IPR003591">
    <property type="entry name" value="Leu-rich_rpt_typical-subtyp"/>
</dbReference>
<dbReference type="GO" id="GO:0016020">
    <property type="term" value="C:membrane"/>
    <property type="evidence" value="ECO:0007669"/>
    <property type="project" value="UniProtKB-SubCell"/>
</dbReference>
<dbReference type="Pfam" id="PF08263">
    <property type="entry name" value="LRRNT_2"/>
    <property type="match status" value="1"/>
</dbReference>
<dbReference type="Gene3D" id="3.30.200.20">
    <property type="entry name" value="Phosphorylase Kinase, domain 1"/>
    <property type="match status" value="1"/>
</dbReference>
<keyword evidence="6 8" id="KW-0472">Membrane</keyword>
<dbReference type="InterPro" id="IPR051809">
    <property type="entry name" value="Plant_receptor-like_S/T_kinase"/>
</dbReference>
<dbReference type="PANTHER" id="PTHR27008">
    <property type="entry name" value="OS04G0122200 PROTEIN"/>
    <property type="match status" value="1"/>
</dbReference>
<dbReference type="InterPro" id="IPR001611">
    <property type="entry name" value="Leu-rich_rpt"/>
</dbReference>
<keyword evidence="4" id="KW-0677">Repeat</keyword>
<dbReference type="InterPro" id="IPR032675">
    <property type="entry name" value="LRR_dom_sf"/>
</dbReference>
<dbReference type="Pfam" id="PF13855">
    <property type="entry name" value="LRR_8"/>
    <property type="match status" value="1"/>
</dbReference>
<dbReference type="SUPFAM" id="SSF52058">
    <property type="entry name" value="L domain-like"/>
    <property type="match status" value="2"/>
</dbReference>
<dbReference type="SUPFAM" id="SSF56112">
    <property type="entry name" value="Protein kinase-like (PK-like)"/>
    <property type="match status" value="1"/>
</dbReference>
<evidence type="ECO:0000256" key="6">
    <source>
        <dbReference type="ARBA" id="ARBA00023136"/>
    </source>
</evidence>
<evidence type="ECO:0000256" key="1">
    <source>
        <dbReference type="ARBA" id="ARBA00004167"/>
    </source>
</evidence>
<organism evidence="10 11">
    <name type="scientific">Coffea canephora</name>
    <name type="common">Robusta coffee</name>
    <dbReference type="NCBI Taxonomy" id="49390"/>
    <lineage>
        <taxon>Eukaryota</taxon>
        <taxon>Viridiplantae</taxon>
        <taxon>Streptophyta</taxon>
        <taxon>Embryophyta</taxon>
        <taxon>Tracheophyta</taxon>
        <taxon>Spermatophyta</taxon>
        <taxon>Magnoliopsida</taxon>
        <taxon>eudicotyledons</taxon>
        <taxon>Gunneridae</taxon>
        <taxon>Pentapetalae</taxon>
        <taxon>asterids</taxon>
        <taxon>lamiids</taxon>
        <taxon>Gentianales</taxon>
        <taxon>Rubiaceae</taxon>
        <taxon>Ixoroideae</taxon>
        <taxon>Gardenieae complex</taxon>
        <taxon>Bertiereae - Coffeeae clade</taxon>
        <taxon>Coffeeae</taxon>
        <taxon>Coffea</taxon>
    </lineage>
</organism>
<dbReference type="PROSITE" id="PS00107">
    <property type="entry name" value="PROTEIN_KINASE_ATP"/>
    <property type="match status" value="1"/>
</dbReference>
<sequence>MAAANLITEKSALVAFKNHIVSDPHLIVAKNWSISSSVCDWIGVTCDFNNQRVVALNISNMGFAGTIPPQLRNLSFLVSLDMSNNNFHGHLSEGMSHLRRLSFMALSNNHLTGEIPSWLGVLERLQYLSLTENNFFGHLPANICDSLPNLKELYLSMNQLSGQILSGLSNCSGLKSLYLSSNQFDGYIPKAVGNLKMLEELHLDYNKLEGYFLGFLLFIQFHIYILIGDNIIGNIIQMRKKPKNENMHENVNNFTGAIAVSIPNCSKLTFISHGYNKFCGGIPISFGKLRHLEFLELIDNNLTSESSFPDLSLFISLAGCISPGKISVSGNPLNGGNIPWSIGNLSNLIVLSLQGNHLTGFIPYTMNGFTSCKGCYLSMNHFSGDIASTIGSLQYLMYLSLANNSLQGAIPSTVGNMLSLETFNLSHNNLSGLIPKSMTALRHLKYFKVSFNDLRGEIPTGGPSENFTHEPFLFNKDLSGLFRFCCPPAKLFQRINQGKSRCFYLCLFFLVRAHGRIPYCDFMQATNGYHESNLIGMGSFGTVYKGKLDNGMLVAVKVFNLQI</sequence>
<evidence type="ECO:0000256" key="8">
    <source>
        <dbReference type="SAM" id="Phobius"/>
    </source>
</evidence>
<gene>
    <name evidence="10" type="ORF">GSCOC_T00005150001</name>
</gene>
<dbReference type="PhylomeDB" id="A0A068VAN2"/>
<dbReference type="GO" id="GO:0005524">
    <property type="term" value="F:ATP binding"/>
    <property type="evidence" value="ECO:0007669"/>
    <property type="project" value="UniProtKB-UniRule"/>
</dbReference>
<dbReference type="GO" id="GO:0006952">
    <property type="term" value="P:defense response"/>
    <property type="evidence" value="ECO:0007669"/>
    <property type="project" value="UniProtKB-ARBA"/>
</dbReference>
<evidence type="ECO:0000313" key="10">
    <source>
        <dbReference type="EMBL" id="CDP17634.1"/>
    </source>
</evidence>
<dbReference type="InterPro" id="IPR017441">
    <property type="entry name" value="Protein_kinase_ATP_BS"/>
</dbReference>
<comment type="subcellular location">
    <subcellularLocation>
        <location evidence="1">Membrane</location>
        <topology evidence="1">Single-pass membrane protein</topology>
    </subcellularLocation>
</comment>
<dbReference type="InParanoid" id="A0A068VAN2"/>
<dbReference type="STRING" id="49390.A0A068VAN2"/>
<feature type="transmembrane region" description="Helical" evidence="8">
    <location>
        <begin position="211"/>
        <end position="232"/>
    </location>
</feature>
<evidence type="ECO:0000256" key="4">
    <source>
        <dbReference type="ARBA" id="ARBA00022737"/>
    </source>
</evidence>
<evidence type="ECO:0000259" key="9">
    <source>
        <dbReference type="PROSITE" id="PS50011"/>
    </source>
</evidence>
<evidence type="ECO:0000256" key="2">
    <source>
        <dbReference type="ARBA" id="ARBA00022614"/>
    </source>
</evidence>
<evidence type="ECO:0000256" key="5">
    <source>
        <dbReference type="ARBA" id="ARBA00022989"/>
    </source>
</evidence>
<dbReference type="GO" id="GO:0051707">
    <property type="term" value="P:response to other organism"/>
    <property type="evidence" value="ECO:0007669"/>
    <property type="project" value="UniProtKB-ARBA"/>
</dbReference>
<dbReference type="AlphaFoldDB" id="A0A068VAN2"/>